<organism evidence="3 4">
    <name type="scientific">Rhizobium changzhiense</name>
    <dbReference type="NCBI Taxonomy" id="2692317"/>
    <lineage>
        <taxon>Bacteria</taxon>
        <taxon>Pseudomonadati</taxon>
        <taxon>Pseudomonadota</taxon>
        <taxon>Alphaproteobacteria</taxon>
        <taxon>Hyphomicrobiales</taxon>
        <taxon>Rhizobiaceae</taxon>
        <taxon>Rhizobium/Agrobacterium group</taxon>
        <taxon>Rhizobium</taxon>
    </lineage>
</organism>
<dbReference type="InterPro" id="IPR010799">
    <property type="entry name" value="MlrC_C"/>
</dbReference>
<protein>
    <submittedName>
        <fullName evidence="3">M81 family metallopeptidase</fullName>
    </submittedName>
</protein>
<evidence type="ECO:0000313" key="4">
    <source>
        <dbReference type="Proteomes" id="UP000532162"/>
    </source>
</evidence>
<gene>
    <name evidence="3" type="ORF">HX900_21190</name>
</gene>
<dbReference type="InterPro" id="IPR015995">
    <property type="entry name" value="MlrC_N"/>
</dbReference>
<name>A0A7Z0RML7_9HYPH</name>
<comment type="caution">
    <text evidence="3">The sequence shown here is derived from an EMBL/GenBank/DDBJ whole genome shotgun (WGS) entry which is preliminary data.</text>
</comment>
<accession>A0A7Z0RML7</accession>
<sequence length="495" mass="54578">MAKRRVLTGGIAQESHSFNPIVTRRERFTIVEGPAAVELNRGANSTFGGVIGAACEVGVDLIVPTLFRAQSGGPVQDRVFEEVSEIMVDAAKRGNFDAVVLPLHGGMLTESLADPEGVLVERLRAIVGGDVPITAAFDLHAHVKESTLEPLDFLSGYLTNPHEDQSATAKRAFQAAMRILDGTFNPALAATFLPMLTLGNDTTLLGPLMEIHAHARDAVNQGRVHDVSIFNCQQFLDVEGMGQTVLAYGNGEIDEAREVANEIMQMIWNDRDKFIAKYPDLDDELRKVREPERSIIIGDQGDRVAAGGPGDSTYILNYLLVNNIDVETYFPIYDPDAVETCNRAGAGKMISLRFGANYSTVSPSVTVDGTIIKIGENVPVVYDGPSDGGTKTYIEKYAVFQIGKIKVLLTNQPYAYIDPDYFRAIGLKPENAKIIVTRSGYHFQLNFAKVGRVVTADTPGMTSYNIDQFGWRHARPFYPLDKIEYEPRRYERLRR</sequence>
<dbReference type="Pfam" id="PF07364">
    <property type="entry name" value="DUF1485"/>
    <property type="match status" value="1"/>
</dbReference>
<evidence type="ECO:0000259" key="2">
    <source>
        <dbReference type="Pfam" id="PF07364"/>
    </source>
</evidence>
<evidence type="ECO:0000313" key="3">
    <source>
        <dbReference type="EMBL" id="NZD63592.1"/>
    </source>
</evidence>
<dbReference type="AlphaFoldDB" id="A0A7Z0RML7"/>
<dbReference type="Proteomes" id="UP000532162">
    <property type="component" value="Unassembled WGS sequence"/>
</dbReference>
<dbReference type="EMBL" id="JACCPJ010000005">
    <property type="protein sequence ID" value="NZD63592.1"/>
    <property type="molecule type" value="Genomic_DNA"/>
</dbReference>
<dbReference type="Pfam" id="PF07171">
    <property type="entry name" value="MlrC_C"/>
    <property type="match status" value="1"/>
</dbReference>
<dbReference type="RefSeq" id="WP_180695719.1">
    <property type="nucleotide sequence ID" value="NZ_JACCPJ010000005.1"/>
</dbReference>
<proteinExistence type="predicted"/>
<evidence type="ECO:0000259" key="1">
    <source>
        <dbReference type="Pfam" id="PF07171"/>
    </source>
</evidence>
<feature type="domain" description="Microcystin LR degradation protein MlrC N-terminal" evidence="2">
    <location>
        <begin position="5"/>
        <end position="287"/>
    </location>
</feature>
<feature type="domain" description="Microcystin LR degradation protein MlrC C-terminal" evidence="1">
    <location>
        <begin position="297"/>
        <end position="473"/>
    </location>
</feature>
<reference evidence="3 4" key="1">
    <citation type="submission" date="2020-07" db="EMBL/GenBank/DDBJ databases">
        <authorList>
            <person name="Sun Q."/>
        </authorList>
    </citation>
    <scope>NUCLEOTIDE SEQUENCE [LARGE SCALE GENOMIC DNA]</scope>
    <source>
        <strain evidence="3 4">WYCCWR 11290</strain>
    </source>
</reference>